<dbReference type="InParanoid" id="A0A165R559"/>
<dbReference type="Proteomes" id="UP000076761">
    <property type="component" value="Unassembled WGS sequence"/>
</dbReference>
<proteinExistence type="predicted"/>
<protein>
    <submittedName>
        <fullName evidence="1">Uncharacterized protein</fullName>
    </submittedName>
</protein>
<reference evidence="1 2" key="1">
    <citation type="journal article" date="2016" name="Mol. Biol. Evol.">
        <title>Comparative Genomics of Early-Diverging Mushroom-Forming Fungi Provides Insights into the Origins of Lignocellulose Decay Capabilities.</title>
        <authorList>
            <person name="Nagy L.G."/>
            <person name="Riley R."/>
            <person name="Tritt A."/>
            <person name="Adam C."/>
            <person name="Daum C."/>
            <person name="Floudas D."/>
            <person name="Sun H."/>
            <person name="Yadav J.S."/>
            <person name="Pangilinan J."/>
            <person name="Larsson K.H."/>
            <person name="Matsuura K."/>
            <person name="Barry K."/>
            <person name="Labutti K."/>
            <person name="Kuo R."/>
            <person name="Ohm R.A."/>
            <person name="Bhattacharya S.S."/>
            <person name="Shirouzu T."/>
            <person name="Yoshinaga Y."/>
            <person name="Martin F.M."/>
            <person name="Grigoriev I.V."/>
            <person name="Hibbett D.S."/>
        </authorList>
    </citation>
    <scope>NUCLEOTIDE SEQUENCE [LARGE SCALE GENOMIC DNA]</scope>
    <source>
        <strain evidence="1 2">HHB14362 ss-1</strain>
    </source>
</reference>
<accession>A0A165R559</accession>
<evidence type="ECO:0000313" key="2">
    <source>
        <dbReference type="Proteomes" id="UP000076761"/>
    </source>
</evidence>
<gene>
    <name evidence="1" type="ORF">NEOLEDRAFT_1136662</name>
</gene>
<dbReference type="EMBL" id="KV425586">
    <property type="protein sequence ID" value="KZT23322.1"/>
    <property type="molecule type" value="Genomic_DNA"/>
</dbReference>
<name>A0A165R559_9AGAM</name>
<sequence length="55" mass="6103">MEDVMDGCSRRKALSYVERMVLKSRSICLISLPTPFPVIAATSPACQSVFRLART</sequence>
<organism evidence="1 2">
    <name type="scientific">Neolentinus lepideus HHB14362 ss-1</name>
    <dbReference type="NCBI Taxonomy" id="1314782"/>
    <lineage>
        <taxon>Eukaryota</taxon>
        <taxon>Fungi</taxon>
        <taxon>Dikarya</taxon>
        <taxon>Basidiomycota</taxon>
        <taxon>Agaricomycotina</taxon>
        <taxon>Agaricomycetes</taxon>
        <taxon>Gloeophyllales</taxon>
        <taxon>Gloeophyllaceae</taxon>
        <taxon>Neolentinus</taxon>
    </lineage>
</organism>
<evidence type="ECO:0000313" key="1">
    <source>
        <dbReference type="EMBL" id="KZT23322.1"/>
    </source>
</evidence>
<dbReference type="AlphaFoldDB" id="A0A165R559"/>
<keyword evidence="2" id="KW-1185">Reference proteome</keyword>